<reference evidence="3" key="2">
    <citation type="journal article" date="2022" name="Elife">
        <title>Obligate sexual reproduction of a homothallic fungus closely related to the Cryptococcus pathogenic species complex.</title>
        <authorList>
            <person name="Passer A.R."/>
            <person name="Clancey S.A."/>
            <person name="Shea T."/>
            <person name="David-Palma M."/>
            <person name="Averette A.F."/>
            <person name="Boekhout T."/>
            <person name="Porcel B.M."/>
            <person name="Nowrousian M."/>
            <person name="Cuomo C.A."/>
            <person name="Sun S."/>
            <person name="Heitman J."/>
            <person name="Coelho M.A."/>
        </authorList>
    </citation>
    <scope>NUCLEOTIDE SEQUENCE</scope>
    <source>
        <strain evidence="3">CBS 7841</strain>
    </source>
</reference>
<feature type="compositionally biased region" description="Low complexity" evidence="2">
    <location>
        <begin position="758"/>
        <end position="770"/>
    </location>
</feature>
<sequence>MNYDPQLHPTYYTPQPPPRPDSVYYPYPDAQQSPAPVALVRPVPDYEIPHSTGYQSNRPSSSWSHLQQFQTSSTQLENETRERESDQHRPNFSSPGIYQPSPVVYSDRYNGLSEQVAPPPIPPAPSSFDLRPLPPPSPTPPSIMDPRSSYGYKSNAPVGSSLTVNALAPSPMPLDLPSPCQPTLHPYPTIEKLAQKALELERLSDSDQICWAEDVLRLVERHWERSIETNYFERPTSPSPSSSHLEPNLQSLLDTASAIIIFISASDNQSDVSLALYLKGKLLSSGVASDLPKDFRQAFKDFEMAAKGGEARAWYRLGKDYEGVNDYNRAKDCYERGARRSDCECTFKIGTAHLLGQLNLPQDPATGLSFLRQASEISTIDFPQASYVYGMLLAGELSVQANIPPNLIIPPSSPITDALFSQLSVARKAIERAAYLNYPPAQFQIGYMYEHAKIGFSYDPGASVMWYTFASQNGQADADMALSKWFLCGADGYFAKNEYMAKDHAEKAAKKGHPNGCFALGYYYETGVGGNQDLRQAIRWYKKAANFGNTDAPARLTALSAPIPTAINMTEHESRLRDTIVRKHTTAKNRSDRESGLRPQGRQQYSNSYPSFQGDFGQATPPVTQFMPQARFQTSMVHDTLPSGPVVPPQSWPVQDRISPNPRPGEIMSPGMCQHSQQQSYSPMPIPMATPSPRPPIPQQETTSSVNVDHNSYGQPMNLAPTVGRHPSEASTGVSTSSRPLSANTGNGAGNDLPLPENKQNGNKQNTGKTEPQTFAEMGFTSKPVEEDGCVIM</sequence>
<dbReference type="GeneID" id="91088418"/>
<dbReference type="SMART" id="SM00671">
    <property type="entry name" value="SEL1"/>
    <property type="match status" value="6"/>
</dbReference>
<evidence type="ECO:0000256" key="2">
    <source>
        <dbReference type="SAM" id="MobiDB-lite"/>
    </source>
</evidence>
<dbReference type="OrthoDB" id="272077at2759"/>
<keyword evidence="1" id="KW-0677">Repeat</keyword>
<dbReference type="InterPro" id="IPR051726">
    <property type="entry name" value="Chitin_Synth_Reg"/>
</dbReference>
<dbReference type="InterPro" id="IPR006597">
    <property type="entry name" value="Sel1-like"/>
</dbReference>
<feature type="compositionally biased region" description="Polar residues" evidence="2">
    <location>
        <begin position="601"/>
        <end position="611"/>
    </location>
</feature>
<dbReference type="Gene3D" id="1.25.40.10">
    <property type="entry name" value="Tetratricopeptide repeat domain"/>
    <property type="match status" value="2"/>
</dbReference>
<evidence type="ECO:0000256" key="1">
    <source>
        <dbReference type="ARBA" id="ARBA00022737"/>
    </source>
</evidence>
<dbReference type="Proteomes" id="UP000094043">
    <property type="component" value="Chromosome 5"/>
</dbReference>
<accession>A0A1E3I577</accession>
<dbReference type="EMBL" id="CP143788">
    <property type="protein sequence ID" value="WVN88992.1"/>
    <property type="molecule type" value="Genomic_DNA"/>
</dbReference>
<dbReference type="SUPFAM" id="SSF81901">
    <property type="entry name" value="HCP-like"/>
    <property type="match status" value="2"/>
</dbReference>
<dbReference type="VEuPathDB" id="FungiDB:L203_05209"/>
<organism evidence="3 4">
    <name type="scientific">Cryptococcus depauperatus CBS 7841</name>
    <dbReference type="NCBI Taxonomy" id="1295531"/>
    <lineage>
        <taxon>Eukaryota</taxon>
        <taxon>Fungi</taxon>
        <taxon>Dikarya</taxon>
        <taxon>Basidiomycota</taxon>
        <taxon>Agaricomycotina</taxon>
        <taxon>Tremellomycetes</taxon>
        <taxon>Tremellales</taxon>
        <taxon>Cryptococcaceae</taxon>
        <taxon>Cryptococcus</taxon>
    </lineage>
</organism>
<dbReference type="Pfam" id="PF08238">
    <property type="entry name" value="Sel1"/>
    <property type="match status" value="6"/>
</dbReference>
<feature type="region of interest" description="Disordered" evidence="2">
    <location>
        <begin position="715"/>
        <end position="793"/>
    </location>
</feature>
<feature type="compositionally biased region" description="Low complexity" evidence="2">
    <location>
        <begin position="1"/>
        <end position="13"/>
    </location>
</feature>
<gene>
    <name evidence="3" type="ORF">L203_104208</name>
</gene>
<dbReference type="InterPro" id="IPR011990">
    <property type="entry name" value="TPR-like_helical_dom_sf"/>
</dbReference>
<feature type="compositionally biased region" description="Polar residues" evidence="2">
    <location>
        <begin position="52"/>
        <end position="77"/>
    </location>
</feature>
<protein>
    <submittedName>
        <fullName evidence="3">Uncharacterized protein</fullName>
    </submittedName>
</protein>
<keyword evidence="4" id="KW-1185">Reference proteome</keyword>
<feature type="compositionally biased region" description="Pro residues" evidence="2">
    <location>
        <begin position="132"/>
        <end position="143"/>
    </location>
</feature>
<dbReference type="RefSeq" id="XP_066069692.1">
    <property type="nucleotide sequence ID" value="XM_066213595.1"/>
</dbReference>
<reference evidence="3" key="3">
    <citation type="submission" date="2024-01" db="EMBL/GenBank/DDBJ databases">
        <authorList>
            <person name="Coelho M.A."/>
            <person name="David-Palma M."/>
            <person name="Shea T."/>
            <person name="Sun S."/>
            <person name="Cuomo C.A."/>
            <person name="Heitman J."/>
        </authorList>
    </citation>
    <scope>NUCLEOTIDE SEQUENCE</scope>
    <source>
        <strain evidence="3">CBS 7841</strain>
    </source>
</reference>
<dbReference type="PROSITE" id="PS50005">
    <property type="entry name" value="TPR"/>
    <property type="match status" value="1"/>
</dbReference>
<feature type="region of interest" description="Disordered" evidence="2">
    <location>
        <begin position="581"/>
        <end position="611"/>
    </location>
</feature>
<dbReference type="PANTHER" id="PTHR46430">
    <property type="entry name" value="PROTEIN SKT5-RELATED"/>
    <property type="match status" value="1"/>
</dbReference>
<name>A0A1E3I577_9TREE</name>
<reference evidence="3" key="1">
    <citation type="submission" date="2016-06" db="EMBL/GenBank/DDBJ databases">
        <authorList>
            <person name="Cuomo C."/>
            <person name="Litvintseva A."/>
            <person name="Heitman J."/>
            <person name="Chen Y."/>
            <person name="Sun S."/>
            <person name="Springer D."/>
            <person name="Dromer F."/>
            <person name="Young S."/>
            <person name="Zeng Q."/>
            <person name="Chapman S."/>
            <person name="Gujja S."/>
            <person name="Saif S."/>
            <person name="Birren B."/>
        </authorList>
    </citation>
    <scope>NUCLEOTIDE SEQUENCE</scope>
    <source>
        <strain evidence="3">CBS 7841</strain>
    </source>
</reference>
<feature type="region of interest" description="Disordered" evidence="2">
    <location>
        <begin position="1"/>
        <end position="148"/>
    </location>
</feature>
<dbReference type="KEGG" id="cdep:91088418"/>
<feature type="compositionally biased region" description="Polar residues" evidence="2">
    <location>
        <begin position="729"/>
        <end position="746"/>
    </location>
</feature>
<feature type="compositionally biased region" description="Basic and acidic residues" evidence="2">
    <location>
        <begin position="78"/>
        <end position="89"/>
    </location>
</feature>
<evidence type="ECO:0000313" key="3">
    <source>
        <dbReference type="EMBL" id="WVN88992.1"/>
    </source>
</evidence>
<proteinExistence type="predicted"/>
<dbReference type="InterPro" id="IPR019734">
    <property type="entry name" value="TPR_rpt"/>
</dbReference>
<dbReference type="PANTHER" id="PTHR46430:SF2">
    <property type="entry name" value="CHITIN SYNTHASE REGULATORY FACTOR 4"/>
    <property type="match status" value="1"/>
</dbReference>
<dbReference type="AlphaFoldDB" id="A0A1E3I577"/>
<evidence type="ECO:0000313" key="4">
    <source>
        <dbReference type="Proteomes" id="UP000094043"/>
    </source>
</evidence>